<reference evidence="3 4" key="1">
    <citation type="submission" date="2019-03" db="EMBL/GenBank/DDBJ databases">
        <title>Genomic Encyclopedia of Type Strains, Phase IV (KMG-IV): sequencing the most valuable type-strain genomes for metagenomic binning, comparative biology and taxonomic classification.</title>
        <authorList>
            <person name="Goeker M."/>
        </authorList>
    </citation>
    <scope>NUCLEOTIDE SEQUENCE [LARGE SCALE GENOMIC DNA]</scope>
    <source>
        <strain evidence="3 4">DSM 2132</strain>
    </source>
</reference>
<feature type="transmembrane region" description="Helical" evidence="2">
    <location>
        <begin position="6"/>
        <end position="25"/>
    </location>
</feature>
<dbReference type="EMBL" id="SLXO01000002">
    <property type="protein sequence ID" value="TCP37791.1"/>
    <property type="molecule type" value="Genomic_DNA"/>
</dbReference>
<feature type="compositionally biased region" description="Basic and acidic residues" evidence="1">
    <location>
        <begin position="250"/>
        <end position="270"/>
    </location>
</feature>
<keyword evidence="2" id="KW-0472">Membrane</keyword>
<comment type="caution">
    <text evidence="3">The sequence shown here is derived from an EMBL/GenBank/DDBJ whole genome shotgun (WGS) entry which is preliminary data.</text>
</comment>
<dbReference type="InParanoid" id="A0A4R2PUE6"/>
<dbReference type="PANTHER" id="PTHR30441">
    <property type="entry name" value="DUF748 DOMAIN-CONTAINING PROTEIN"/>
    <property type="match status" value="1"/>
</dbReference>
<feature type="region of interest" description="Disordered" evidence="1">
    <location>
        <begin position="250"/>
        <end position="305"/>
    </location>
</feature>
<dbReference type="RefSeq" id="WP_132707450.1">
    <property type="nucleotide sequence ID" value="NZ_JACIGF010000002.1"/>
</dbReference>
<dbReference type="Proteomes" id="UP000295399">
    <property type="component" value="Unassembled WGS sequence"/>
</dbReference>
<evidence type="ECO:0000256" key="2">
    <source>
        <dbReference type="SAM" id="Phobius"/>
    </source>
</evidence>
<feature type="compositionally biased region" description="Basic and acidic residues" evidence="1">
    <location>
        <begin position="279"/>
        <end position="296"/>
    </location>
</feature>
<name>A0A4R2PUE6_RHOSA</name>
<accession>A0A4R2PUE6</accession>
<dbReference type="GO" id="GO:0005886">
    <property type="term" value="C:plasma membrane"/>
    <property type="evidence" value="ECO:0007669"/>
    <property type="project" value="TreeGrafter"/>
</dbReference>
<keyword evidence="2" id="KW-0812">Transmembrane</keyword>
<evidence type="ECO:0000313" key="3">
    <source>
        <dbReference type="EMBL" id="TCP37791.1"/>
    </source>
</evidence>
<dbReference type="OrthoDB" id="5401764at2"/>
<dbReference type="PANTHER" id="PTHR30441:SF4">
    <property type="entry name" value="PROTEIN ASMA"/>
    <property type="match status" value="1"/>
</dbReference>
<sequence>MLRFVVVFIGVIVVVVAGVLGFVWVKGESLITQGVSERGPALTGTPVRLDGVSFQPLGGTAGIRGFVVGTPEGYSADKSISVGEMSLTVAPMSLLSDTIQVADISVIEPEIVVEPSKRGLTNLQVIQKNLEKATGPAPADSGEPTKNLIIERLHIAAPKLRFSGGAVGLSDQTLELADITLTGIGVDQNGVPPAEVVRLVADALMPQVTKAMASDRAQELFDKLTKGKVDLQLRGDIKQQIEDKADALKDKAKQDMTDKVRGTLDEKLDGEAGEAARGLFDKLKEKAEEKKEKNGEGEDGGSGSN</sequence>
<keyword evidence="4" id="KW-1185">Reference proteome</keyword>
<dbReference type="AlphaFoldDB" id="A0A4R2PUE6"/>
<organism evidence="3 4">
    <name type="scientific">Rhodothalassium salexigens DSM 2132</name>
    <dbReference type="NCBI Taxonomy" id="1188247"/>
    <lineage>
        <taxon>Bacteria</taxon>
        <taxon>Pseudomonadati</taxon>
        <taxon>Pseudomonadota</taxon>
        <taxon>Alphaproteobacteria</taxon>
        <taxon>Rhodothalassiales</taxon>
        <taxon>Rhodothalassiaceae</taxon>
        <taxon>Rhodothalassium</taxon>
    </lineage>
</organism>
<dbReference type="InterPro" id="IPR052894">
    <property type="entry name" value="AsmA-related"/>
</dbReference>
<protein>
    <recommendedName>
        <fullName evidence="5">AsmA-like protein</fullName>
    </recommendedName>
</protein>
<evidence type="ECO:0000313" key="4">
    <source>
        <dbReference type="Proteomes" id="UP000295399"/>
    </source>
</evidence>
<evidence type="ECO:0008006" key="5">
    <source>
        <dbReference type="Google" id="ProtNLM"/>
    </source>
</evidence>
<evidence type="ECO:0000256" key="1">
    <source>
        <dbReference type="SAM" id="MobiDB-lite"/>
    </source>
</evidence>
<gene>
    <name evidence="3" type="ORF">EV659_102198</name>
</gene>
<proteinExistence type="predicted"/>
<keyword evidence="2" id="KW-1133">Transmembrane helix</keyword>
<dbReference type="GO" id="GO:0090313">
    <property type="term" value="P:regulation of protein targeting to membrane"/>
    <property type="evidence" value="ECO:0007669"/>
    <property type="project" value="TreeGrafter"/>
</dbReference>